<comment type="pathway">
    <text evidence="4 18">Cell wall biogenesis; peptidoglycan biosynthesis.</text>
</comment>
<dbReference type="Proteomes" id="UP000279470">
    <property type="component" value="Unassembled WGS sequence"/>
</dbReference>
<dbReference type="PROSITE" id="PS00843">
    <property type="entry name" value="DALA_DALA_LIGASE_1"/>
    <property type="match status" value="1"/>
</dbReference>
<evidence type="ECO:0000256" key="7">
    <source>
        <dbReference type="ARBA" id="ARBA00022598"/>
    </source>
</evidence>
<proteinExistence type="inferred from homology"/>
<dbReference type="GO" id="GO:0046872">
    <property type="term" value="F:metal ion binding"/>
    <property type="evidence" value="ECO:0007669"/>
    <property type="project" value="UniProtKB-KW"/>
</dbReference>
<evidence type="ECO:0000256" key="13">
    <source>
        <dbReference type="ARBA" id="ARBA00022984"/>
    </source>
</evidence>
<evidence type="ECO:0000256" key="19">
    <source>
        <dbReference type="PIRSR" id="PIRSR039102-1"/>
    </source>
</evidence>
<keyword evidence="15 18" id="KW-0961">Cell wall biogenesis/degradation</keyword>
<keyword evidence="13 18" id="KW-0573">Peptidoglycan synthesis</keyword>
<dbReference type="InterPro" id="IPR000291">
    <property type="entry name" value="D-Ala_lig_Van_CS"/>
</dbReference>
<dbReference type="HAMAP" id="MF_00047">
    <property type="entry name" value="Dala_Dala_lig"/>
    <property type="match status" value="1"/>
</dbReference>
<dbReference type="GO" id="GO:0071555">
    <property type="term" value="P:cell wall organization"/>
    <property type="evidence" value="ECO:0007669"/>
    <property type="project" value="UniProtKB-KW"/>
</dbReference>
<evidence type="ECO:0000256" key="14">
    <source>
        <dbReference type="ARBA" id="ARBA00023211"/>
    </source>
</evidence>
<evidence type="ECO:0000256" key="12">
    <source>
        <dbReference type="ARBA" id="ARBA00022960"/>
    </source>
</evidence>
<feature type="binding site" evidence="20">
    <location>
        <begin position="184"/>
        <end position="186"/>
    </location>
    <ligand>
        <name>ATP</name>
        <dbReference type="ChEBI" id="CHEBI:30616"/>
    </ligand>
</feature>
<dbReference type="InterPro" id="IPR011761">
    <property type="entry name" value="ATP-grasp"/>
</dbReference>
<dbReference type="OrthoDB" id="9813261at2"/>
<name>A0A429XR39_9RICK</name>
<evidence type="ECO:0000256" key="8">
    <source>
        <dbReference type="ARBA" id="ARBA00022723"/>
    </source>
</evidence>
<evidence type="ECO:0000256" key="1">
    <source>
        <dbReference type="ARBA" id="ARBA00001936"/>
    </source>
</evidence>
<dbReference type="NCBIfam" id="NF002528">
    <property type="entry name" value="PRK01966.1-4"/>
    <property type="match status" value="1"/>
</dbReference>
<feature type="active site" evidence="19">
    <location>
        <position position="192"/>
    </location>
</feature>
<evidence type="ECO:0000313" key="24">
    <source>
        <dbReference type="EMBL" id="RST69235.1"/>
    </source>
</evidence>
<dbReference type="PIRSF" id="PIRSF039102">
    <property type="entry name" value="Ddl/VanB"/>
    <property type="match status" value="1"/>
</dbReference>
<dbReference type="GO" id="GO:0008716">
    <property type="term" value="F:D-alanine-D-alanine ligase activity"/>
    <property type="evidence" value="ECO:0007669"/>
    <property type="project" value="UniProtKB-UniRule"/>
</dbReference>
<evidence type="ECO:0000256" key="22">
    <source>
        <dbReference type="PROSITE-ProRule" id="PRU00409"/>
    </source>
</evidence>
<evidence type="ECO:0000256" key="2">
    <source>
        <dbReference type="ARBA" id="ARBA00003921"/>
    </source>
</evidence>
<dbReference type="Pfam" id="PF01820">
    <property type="entry name" value="Dala_Dala_lig_N"/>
    <property type="match status" value="1"/>
</dbReference>
<evidence type="ECO:0000259" key="23">
    <source>
        <dbReference type="PROSITE" id="PS50975"/>
    </source>
</evidence>
<keyword evidence="6 18" id="KW-0963">Cytoplasm</keyword>
<comment type="cofactor">
    <cofactor evidence="21">
        <name>Mg(2+)</name>
        <dbReference type="ChEBI" id="CHEBI:18420"/>
    </cofactor>
    <cofactor evidence="21">
        <name>Mn(2+)</name>
        <dbReference type="ChEBI" id="CHEBI:29035"/>
    </cofactor>
    <text evidence="21">Binds 2 magnesium or manganese ions per subunit.</text>
</comment>
<comment type="subcellular location">
    <subcellularLocation>
        <location evidence="3 18">Cytoplasm</location>
    </subcellularLocation>
</comment>
<dbReference type="GO" id="GO:0009252">
    <property type="term" value="P:peptidoglycan biosynthetic process"/>
    <property type="evidence" value="ECO:0007669"/>
    <property type="project" value="UniProtKB-UniRule"/>
</dbReference>
<dbReference type="NCBIfam" id="TIGR01205">
    <property type="entry name" value="D_ala_D_alaTIGR"/>
    <property type="match status" value="1"/>
</dbReference>
<feature type="binding site" evidence="21">
    <location>
        <position position="323"/>
    </location>
    <ligand>
        <name>Mg(2+)</name>
        <dbReference type="ChEBI" id="CHEBI:18420"/>
        <label>2</label>
    </ligand>
</feature>
<feature type="binding site" evidence="20">
    <location>
        <begin position="192"/>
        <end position="193"/>
    </location>
    <ligand>
        <name>ATP</name>
        <dbReference type="ChEBI" id="CHEBI:30616"/>
    </ligand>
</feature>
<comment type="catalytic activity">
    <reaction evidence="16 18">
        <text>2 D-alanine + ATP = D-alanyl-D-alanine + ADP + phosphate + H(+)</text>
        <dbReference type="Rhea" id="RHEA:11224"/>
        <dbReference type="ChEBI" id="CHEBI:15378"/>
        <dbReference type="ChEBI" id="CHEBI:30616"/>
        <dbReference type="ChEBI" id="CHEBI:43474"/>
        <dbReference type="ChEBI" id="CHEBI:57416"/>
        <dbReference type="ChEBI" id="CHEBI:57822"/>
        <dbReference type="ChEBI" id="CHEBI:456216"/>
        <dbReference type="EC" id="6.3.2.4"/>
    </reaction>
</comment>
<keyword evidence="12 18" id="KW-0133">Cell shape</keyword>
<keyword evidence="11 21" id="KW-0460">Magnesium</keyword>
<evidence type="ECO:0000313" key="25">
    <source>
        <dbReference type="Proteomes" id="UP000279470"/>
    </source>
</evidence>
<comment type="cofactor">
    <cofactor evidence="1">
        <name>Mn(2+)</name>
        <dbReference type="ChEBI" id="CHEBI:29035"/>
    </cofactor>
</comment>
<dbReference type="FunFam" id="3.30.1490.20:FF:000007">
    <property type="entry name" value="D-alanine--D-alanine ligase"/>
    <property type="match status" value="1"/>
</dbReference>
<dbReference type="PANTHER" id="PTHR23132">
    <property type="entry name" value="D-ALANINE--D-ALANINE LIGASE"/>
    <property type="match status" value="1"/>
</dbReference>
<dbReference type="EC" id="6.3.2.4" evidence="18"/>
<accession>A0A429XR39</accession>
<comment type="similarity">
    <text evidence="5 18">Belongs to the D-alanine--D-alanine ligase family.</text>
</comment>
<feature type="binding site" evidence="20">
    <location>
        <begin position="222"/>
        <end position="229"/>
    </location>
    <ligand>
        <name>ATP</name>
        <dbReference type="ChEBI" id="CHEBI:30616"/>
    </ligand>
</feature>
<dbReference type="RefSeq" id="WP_126044572.1">
    <property type="nucleotide sequence ID" value="NZ_RXFM01000024.1"/>
</dbReference>
<evidence type="ECO:0000256" key="9">
    <source>
        <dbReference type="ARBA" id="ARBA00022741"/>
    </source>
</evidence>
<comment type="caution">
    <text evidence="24">The sequence shown here is derived from an EMBL/GenBank/DDBJ whole genome shotgun (WGS) entry which is preliminary data.</text>
</comment>
<dbReference type="Gene3D" id="3.40.50.20">
    <property type="match status" value="1"/>
</dbReference>
<evidence type="ECO:0000256" key="4">
    <source>
        <dbReference type="ARBA" id="ARBA00004752"/>
    </source>
</evidence>
<dbReference type="PROSITE" id="PS50975">
    <property type="entry name" value="ATP_GRASP"/>
    <property type="match status" value="1"/>
</dbReference>
<dbReference type="InterPro" id="IPR011095">
    <property type="entry name" value="Dala_Dala_lig_C"/>
</dbReference>
<dbReference type="GO" id="GO:0005829">
    <property type="term" value="C:cytosol"/>
    <property type="evidence" value="ECO:0007669"/>
    <property type="project" value="TreeGrafter"/>
</dbReference>
<dbReference type="InterPro" id="IPR005905">
    <property type="entry name" value="D_ala_D_ala"/>
</dbReference>
<organism evidence="24 25">
    <name type="scientific">Candidatus Aquarickettsia rohweri</name>
    <dbReference type="NCBI Taxonomy" id="2602574"/>
    <lineage>
        <taxon>Bacteria</taxon>
        <taxon>Pseudomonadati</taxon>
        <taxon>Pseudomonadota</taxon>
        <taxon>Alphaproteobacteria</taxon>
        <taxon>Rickettsiales</taxon>
        <taxon>Candidatus Midichloriaceae</taxon>
        <taxon>Candidatus Aquarickettsia</taxon>
    </lineage>
</organism>
<evidence type="ECO:0000256" key="17">
    <source>
        <dbReference type="ARBA" id="ARBA00060592"/>
    </source>
</evidence>
<dbReference type="GO" id="GO:0005524">
    <property type="term" value="F:ATP binding"/>
    <property type="evidence" value="ECO:0007669"/>
    <property type="project" value="UniProtKB-UniRule"/>
</dbReference>
<gene>
    <name evidence="18" type="primary">ddl</name>
    <name evidence="24" type="ORF">EIC27_02470</name>
</gene>
<keyword evidence="10 22" id="KW-0067">ATP-binding</keyword>
<feature type="binding site" evidence="21">
    <location>
        <position position="321"/>
    </location>
    <ligand>
        <name>Mg(2+)</name>
        <dbReference type="ChEBI" id="CHEBI:18420"/>
        <label>2</label>
    </ligand>
</feature>
<feature type="domain" description="ATP-grasp" evidence="23">
    <location>
        <begin position="141"/>
        <end position="354"/>
    </location>
</feature>
<feature type="active site" evidence="19">
    <location>
        <position position="16"/>
    </location>
</feature>
<evidence type="ECO:0000256" key="6">
    <source>
        <dbReference type="ARBA" id="ARBA00022490"/>
    </source>
</evidence>
<dbReference type="InterPro" id="IPR011127">
    <property type="entry name" value="Dala_Dala_lig_N"/>
</dbReference>
<evidence type="ECO:0000256" key="10">
    <source>
        <dbReference type="ARBA" id="ARBA00022840"/>
    </source>
</evidence>
<evidence type="ECO:0000256" key="16">
    <source>
        <dbReference type="ARBA" id="ARBA00047614"/>
    </source>
</evidence>
<evidence type="ECO:0000256" key="20">
    <source>
        <dbReference type="PIRSR" id="PIRSR039102-2"/>
    </source>
</evidence>
<reference evidence="25" key="1">
    <citation type="submission" date="2018-11" db="EMBL/GenBank/DDBJ databases">
        <title>Phylogenetic, genomic, and biogeographic characterization of a novel and ubiquitous marine invertebrate-associated Rickettsiales parasite, Candidatus Marinoinvertebrata rohwerii, gen. nov., sp. nov.</title>
        <authorList>
            <person name="Klinges J.G."/>
            <person name="Rosales S.M."/>
            <person name="Mcminds R."/>
            <person name="Shaver E.C."/>
            <person name="Shantz A."/>
            <person name="Peters E.C."/>
            <person name="Burkepile D.E."/>
            <person name="Silliman B.R."/>
            <person name="Vega Thurber R.L."/>
        </authorList>
    </citation>
    <scope>NUCLEOTIDE SEQUENCE [LARGE SCALE GENOMIC DNA]</scope>
    <source>
        <strain evidence="25">a_cerv_44</strain>
    </source>
</reference>
<keyword evidence="25" id="KW-1185">Reference proteome</keyword>
<evidence type="ECO:0000256" key="21">
    <source>
        <dbReference type="PIRSR" id="PIRSR039102-3"/>
    </source>
</evidence>
<dbReference type="PANTHER" id="PTHR23132:SF25">
    <property type="entry name" value="D-ALANINE--D-ALANINE LIGASE A"/>
    <property type="match status" value="1"/>
</dbReference>
<feature type="binding site" evidence="21">
    <location>
        <position position="307"/>
    </location>
    <ligand>
        <name>Mg(2+)</name>
        <dbReference type="ChEBI" id="CHEBI:18420"/>
        <label>1</label>
    </ligand>
</feature>
<evidence type="ECO:0000256" key="15">
    <source>
        <dbReference type="ARBA" id="ARBA00023316"/>
    </source>
</evidence>
<evidence type="ECO:0000256" key="18">
    <source>
        <dbReference type="HAMAP-Rule" id="MF_00047"/>
    </source>
</evidence>
<evidence type="ECO:0000256" key="5">
    <source>
        <dbReference type="ARBA" id="ARBA00010871"/>
    </source>
</evidence>
<keyword evidence="7 18" id="KW-0436">Ligase</keyword>
<keyword evidence="8 21" id="KW-0479">Metal-binding</keyword>
<dbReference type="SUPFAM" id="SSF56059">
    <property type="entry name" value="Glutathione synthetase ATP-binding domain-like"/>
    <property type="match status" value="1"/>
</dbReference>
<sequence length="378" mass="43170">MKKINVGIVFGGVSAEHEVSIKSAISIIKNLKLNKYHPIPIYVDIKGNWNVIDLLAGSNDLILYLQKCISEIKNQLQDNNKTSYFIDSNKLKQLVDVILPIIHGKTGEDGIMQGFFELLNLPYVSSNVVSSSITMDKEFTKILLKEKGIQVVPYISIKEYQYNDKEKKNDLIESIKKNFFFPIFVKPSNCGSSIGIQKVTNLDGLKKSIANAFRYDNKILIEQGIDAKEIEISVLENIEDYEQPLVSIPGIIIPNDEFYTYEAKYIMKDGAKFEIPALIDDNLSNSIRYQAKNIFKILECNCLARVDFFLENNTNKLFFNEINTIPGFTEISLYPKLLDDYGIIYSELLDKLIALSFKKHKHNNIKNHNSIDILNYVK</sequence>
<dbReference type="InterPro" id="IPR013815">
    <property type="entry name" value="ATP_grasp_subdomain_1"/>
</dbReference>
<comment type="pathway">
    <text evidence="17">Glycan biosynthesis.</text>
</comment>
<dbReference type="UniPathway" id="UPA00219"/>
<keyword evidence="14 21" id="KW-0464">Manganese</keyword>
<evidence type="ECO:0000256" key="11">
    <source>
        <dbReference type="ARBA" id="ARBA00022842"/>
    </source>
</evidence>
<dbReference type="Gene3D" id="3.30.1490.20">
    <property type="entry name" value="ATP-grasp fold, A domain"/>
    <property type="match status" value="1"/>
</dbReference>
<dbReference type="EMBL" id="RXFM01000024">
    <property type="protein sequence ID" value="RST69235.1"/>
    <property type="molecule type" value="Genomic_DNA"/>
</dbReference>
<feature type="binding site" evidence="20">
    <location>
        <position position="137"/>
    </location>
    <ligand>
        <name>ATP</name>
        <dbReference type="ChEBI" id="CHEBI:30616"/>
    </ligand>
</feature>
<dbReference type="GO" id="GO:0008360">
    <property type="term" value="P:regulation of cell shape"/>
    <property type="evidence" value="ECO:0007669"/>
    <property type="project" value="UniProtKB-KW"/>
</dbReference>
<dbReference type="Pfam" id="PF07478">
    <property type="entry name" value="Dala_Dala_lig_C"/>
    <property type="match status" value="1"/>
</dbReference>
<feature type="active site" evidence="19">
    <location>
        <position position="332"/>
    </location>
</feature>
<comment type="function">
    <text evidence="2 18">Cell wall formation.</text>
</comment>
<dbReference type="InterPro" id="IPR016185">
    <property type="entry name" value="PreATP-grasp_dom_sf"/>
</dbReference>
<evidence type="ECO:0000256" key="3">
    <source>
        <dbReference type="ARBA" id="ARBA00004496"/>
    </source>
</evidence>
<dbReference type="SUPFAM" id="SSF52440">
    <property type="entry name" value="PreATP-grasp domain"/>
    <property type="match status" value="1"/>
</dbReference>
<dbReference type="Gene3D" id="3.30.470.20">
    <property type="entry name" value="ATP-grasp fold, B domain"/>
    <property type="match status" value="1"/>
</dbReference>
<feature type="binding site" evidence="21">
    <location>
        <position position="321"/>
    </location>
    <ligand>
        <name>Mg(2+)</name>
        <dbReference type="ChEBI" id="CHEBI:18420"/>
        <label>1</label>
    </ligand>
</feature>
<keyword evidence="9 20" id="KW-0547">Nucleotide-binding</keyword>
<feature type="binding site" evidence="20">
    <location>
        <begin position="320"/>
        <end position="321"/>
    </location>
    <ligand>
        <name>ATP</name>
        <dbReference type="ChEBI" id="CHEBI:30616"/>
    </ligand>
</feature>
<dbReference type="AlphaFoldDB" id="A0A429XR39"/>
<protein>
    <recommendedName>
        <fullName evidence="18">D-alanine--D-alanine ligase</fullName>
        <ecNumber evidence="18">6.3.2.4</ecNumber>
    </recommendedName>
    <alternativeName>
        <fullName evidence="18">D-Ala-D-Ala ligase</fullName>
    </alternativeName>
    <alternativeName>
        <fullName evidence="18">D-alanylalanine synthetase</fullName>
    </alternativeName>
</protein>